<sequence length="99" mass="11908">MEGPQLSSAEYEERKVFLEDMKRLVKSEQENLFRILKQEKADYSENSNGIFFDVTKLPTPLFNKLKEFMEFCHKTRKEFVEREEEERKAQDCLNLAHDE</sequence>
<dbReference type="EMBL" id="MN739111">
    <property type="protein sequence ID" value="QHS89516.1"/>
    <property type="molecule type" value="Genomic_DNA"/>
</dbReference>
<accession>A0A6C0BBM9</accession>
<evidence type="ECO:0008006" key="2">
    <source>
        <dbReference type="Google" id="ProtNLM"/>
    </source>
</evidence>
<organism evidence="1">
    <name type="scientific">viral metagenome</name>
    <dbReference type="NCBI Taxonomy" id="1070528"/>
    <lineage>
        <taxon>unclassified sequences</taxon>
        <taxon>metagenomes</taxon>
        <taxon>organismal metagenomes</taxon>
    </lineage>
</organism>
<dbReference type="AlphaFoldDB" id="A0A6C0BBM9"/>
<evidence type="ECO:0000313" key="1">
    <source>
        <dbReference type="EMBL" id="QHS89516.1"/>
    </source>
</evidence>
<name>A0A6C0BBM9_9ZZZZ</name>
<reference evidence="1" key="1">
    <citation type="journal article" date="2020" name="Nature">
        <title>Giant virus diversity and host interactions through global metagenomics.</title>
        <authorList>
            <person name="Schulz F."/>
            <person name="Roux S."/>
            <person name="Paez-Espino D."/>
            <person name="Jungbluth S."/>
            <person name="Walsh D.A."/>
            <person name="Denef V.J."/>
            <person name="McMahon K.D."/>
            <person name="Konstantinidis K.T."/>
            <person name="Eloe-Fadrosh E.A."/>
            <person name="Kyrpides N.C."/>
            <person name="Woyke T."/>
        </authorList>
    </citation>
    <scope>NUCLEOTIDE SEQUENCE</scope>
    <source>
        <strain evidence="1">GVMAG-M-3300010158-60</strain>
    </source>
</reference>
<proteinExistence type="predicted"/>
<protein>
    <recommendedName>
        <fullName evidence="2">NET domain-containing protein</fullName>
    </recommendedName>
</protein>